<dbReference type="SUPFAM" id="SSF56349">
    <property type="entry name" value="DNA breaking-rejoining enzymes"/>
    <property type="match status" value="1"/>
</dbReference>
<dbReference type="InterPro" id="IPR013762">
    <property type="entry name" value="Integrase-like_cat_sf"/>
</dbReference>
<name>A0A016T3E2_9BILA</name>
<dbReference type="Proteomes" id="UP000024635">
    <property type="component" value="Unassembled WGS sequence"/>
</dbReference>
<gene>
    <name evidence="3" type="primary">Acey_s0142.g2298</name>
    <name evidence="3" type="ORF">Y032_0142g2298</name>
</gene>
<dbReference type="Gene3D" id="1.10.443.10">
    <property type="entry name" value="Intergrase catalytic core"/>
    <property type="match status" value="1"/>
</dbReference>
<evidence type="ECO:0000259" key="2">
    <source>
        <dbReference type="Pfam" id="PF00589"/>
    </source>
</evidence>
<dbReference type="GO" id="GO:0003677">
    <property type="term" value="F:DNA binding"/>
    <property type="evidence" value="ECO:0007669"/>
    <property type="project" value="InterPro"/>
</dbReference>
<dbReference type="Pfam" id="PF00589">
    <property type="entry name" value="Phage_integrase"/>
    <property type="match status" value="1"/>
</dbReference>
<dbReference type="InterPro" id="IPR011010">
    <property type="entry name" value="DNA_brk_join_enz"/>
</dbReference>
<protein>
    <recommendedName>
        <fullName evidence="2">Tyr recombinase domain-containing protein</fullName>
    </recommendedName>
</protein>
<reference evidence="4" key="1">
    <citation type="journal article" date="2015" name="Nat. Genet.">
        <title>The genome and transcriptome of the zoonotic hookworm Ancylostoma ceylanicum identify infection-specific gene families.</title>
        <authorList>
            <person name="Schwarz E.M."/>
            <person name="Hu Y."/>
            <person name="Antoshechkin I."/>
            <person name="Miller M.M."/>
            <person name="Sternberg P.W."/>
            <person name="Aroian R.V."/>
        </authorList>
    </citation>
    <scope>NUCLEOTIDE SEQUENCE</scope>
    <source>
        <strain evidence="4">HY135</strain>
    </source>
</reference>
<dbReference type="GO" id="GO:0006310">
    <property type="term" value="P:DNA recombination"/>
    <property type="evidence" value="ECO:0007669"/>
    <property type="project" value="UniProtKB-KW"/>
</dbReference>
<keyword evidence="4" id="KW-1185">Reference proteome</keyword>
<sequence>MTEEVSPERVDLIASISSQVADGIGPLISDLVEKKIKDQKDQRKGKIEIPTLNHPGLKAQAELLAKWIQDVDEIDAAPTEESRRERTEGLKKSLKRRLTTVVGADTDSTIFHLADAYEKVESVIDESDDFGKAVAEHLKKSAAKATEAKKKPRVDYPFRRGGYPAGTGVPAPAFTQFPSLFSPPQYPNVQQLQTQFGTPAMHTFQGGTAFQPQQFYGFPPIRGTRSQQGATSRACYNLREWVTVGFKVNFIGTPPQQPTVPRNRRSALVHHEFVDDSLEELLATQAITESPTTPLVVSPLSVAEAGEAQLYTRALSAKCATESTPLDWHFSLDEDENFELEYWQERLNAASSDPDDELAPMEKRQGAIAPNLSLLRPPANIGGNTSGYGRYKRRRKNVENTYKAIQTDQYGTGATIFLAKELWFDEILRRRINTPPAGQLLNTANGAQWSEGAAATEIRRLCEKAGIRRLSPHAFRRGGTTLALEEGVPMELVQRRGRWASSRSMKPYIAHSATTQGGPADLIG</sequence>
<comment type="caution">
    <text evidence="3">The sequence shown here is derived from an EMBL/GenBank/DDBJ whole genome shotgun (WGS) entry which is preliminary data.</text>
</comment>
<dbReference type="EMBL" id="JARK01001478">
    <property type="protein sequence ID" value="EYB97207.1"/>
    <property type="molecule type" value="Genomic_DNA"/>
</dbReference>
<accession>A0A016T3E2</accession>
<evidence type="ECO:0000256" key="1">
    <source>
        <dbReference type="ARBA" id="ARBA00023172"/>
    </source>
</evidence>
<evidence type="ECO:0000313" key="3">
    <source>
        <dbReference type="EMBL" id="EYB97207.1"/>
    </source>
</evidence>
<evidence type="ECO:0000313" key="4">
    <source>
        <dbReference type="Proteomes" id="UP000024635"/>
    </source>
</evidence>
<proteinExistence type="predicted"/>
<dbReference type="InterPro" id="IPR002104">
    <property type="entry name" value="Integrase_catalytic"/>
</dbReference>
<organism evidence="3 4">
    <name type="scientific">Ancylostoma ceylanicum</name>
    <dbReference type="NCBI Taxonomy" id="53326"/>
    <lineage>
        <taxon>Eukaryota</taxon>
        <taxon>Metazoa</taxon>
        <taxon>Ecdysozoa</taxon>
        <taxon>Nematoda</taxon>
        <taxon>Chromadorea</taxon>
        <taxon>Rhabditida</taxon>
        <taxon>Rhabditina</taxon>
        <taxon>Rhabditomorpha</taxon>
        <taxon>Strongyloidea</taxon>
        <taxon>Ancylostomatidae</taxon>
        <taxon>Ancylostomatinae</taxon>
        <taxon>Ancylostoma</taxon>
    </lineage>
</organism>
<keyword evidence="1" id="KW-0233">DNA recombination</keyword>
<dbReference type="AlphaFoldDB" id="A0A016T3E2"/>
<dbReference type="OrthoDB" id="5985998at2759"/>
<dbReference type="CDD" id="cd00397">
    <property type="entry name" value="DNA_BRE_C"/>
    <property type="match status" value="1"/>
</dbReference>
<feature type="domain" description="Tyr recombinase" evidence="2">
    <location>
        <begin position="435"/>
        <end position="512"/>
    </location>
</feature>
<dbReference type="GO" id="GO:0015074">
    <property type="term" value="P:DNA integration"/>
    <property type="evidence" value="ECO:0007669"/>
    <property type="project" value="InterPro"/>
</dbReference>